<comment type="caution">
    <text evidence="1">The sequence shown here is derived from an EMBL/GenBank/DDBJ whole genome shotgun (WGS) entry which is preliminary data.</text>
</comment>
<organism evidence="1 2">
    <name type="scientific">Nocardioides jiangsuensis</name>
    <dbReference type="NCBI Taxonomy" id="2866161"/>
    <lineage>
        <taxon>Bacteria</taxon>
        <taxon>Bacillati</taxon>
        <taxon>Actinomycetota</taxon>
        <taxon>Actinomycetes</taxon>
        <taxon>Propionibacteriales</taxon>
        <taxon>Nocardioidaceae</taxon>
        <taxon>Nocardioides</taxon>
    </lineage>
</organism>
<dbReference type="SUPFAM" id="SSF48613">
    <property type="entry name" value="Heme oxygenase-like"/>
    <property type="match status" value="1"/>
</dbReference>
<dbReference type="Proteomes" id="UP000754710">
    <property type="component" value="Unassembled WGS sequence"/>
</dbReference>
<proteinExistence type="predicted"/>
<keyword evidence="2" id="KW-1185">Reference proteome</keyword>
<dbReference type="SMART" id="SM01236">
    <property type="entry name" value="Haem_oxygenase_2"/>
    <property type="match status" value="1"/>
</dbReference>
<protein>
    <submittedName>
        <fullName evidence="1">Iron-containing redox enzyme family protein</fullName>
    </submittedName>
</protein>
<evidence type="ECO:0000313" key="1">
    <source>
        <dbReference type="EMBL" id="MBY9074564.1"/>
    </source>
</evidence>
<accession>A0ABS7RHP8</accession>
<dbReference type="Gene3D" id="1.20.910.10">
    <property type="entry name" value="Heme oxygenase-like"/>
    <property type="match status" value="1"/>
</dbReference>
<dbReference type="InterPro" id="IPR016084">
    <property type="entry name" value="Haem_Oase-like_multi-hlx"/>
</dbReference>
<dbReference type="EMBL" id="JAIEZQ010000001">
    <property type="protein sequence ID" value="MBY9074564.1"/>
    <property type="molecule type" value="Genomic_DNA"/>
</dbReference>
<gene>
    <name evidence="1" type="ORF">K1X13_07000</name>
</gene>
<sequence>MHLPAPRGPLSAHLVDVLAGEVVLDATSVAAARAAAGTSAPLTDDDLHLSLWMLYELHYRGFDGVDDGWEWEPQLLAVRRELETVYERALRTACRKAVDAGVAAAGPDADLPEQLFGLVSSFDGPSLAKHLHREATAEQFKEVLVHRSIYQLKEADPHTWTIPRLPDGPKVALVELQYDEYGAGRAHRQHAHLFAEGMATCGLDRTYGAYVDAVPGLTLALSNAMSLFGLHRRLRGASVGHLAALEATSSLPCKKYVGGIRRLDLPEEIAEYFDEHVEADAVHEQVAVRDICGALVEQQPELRTEVLFGAAACLLTDSLLAEHVLTSWQLGLGSLRQPQQTEAVA</sequence>
<reference evidence="1 2" key="1">
    <citation type="submission" date="2021-08" db="EMBL/GenBank/DDBJ databases">
        <title>Nocardioides bacterium WL0053 sp. nov., isolated from the sediment.</title>
        <authorList>
            <person name="Wang L."/>
            <person name="Zhang D."/>
            <person name="Zhang A."/>
        </authorList>
    </citation>
    <scope>NUCLEOTIDE SEQUENCE [LARGE SCALE GENOMIC DNA]</scope>
    <source>
        <strain evidence="1 2">WL0053</strain>
    </source>
</reference>
<evidence type="ECO:0000313" key="2">
    <source>
        <dbReference type="Proteomes" id="UP000754710"/>
    </source>
</evidence>
<dbReference type="Pfam" id="PF14518">
    <property type="entry name" value="Haem_oxygenas_2"/>
    <property type="match status" value="1"/>
</dbReference>
<name>A0ABS7RHP8_9ACTN</name>
<dbReference type="RefSeq" id="WP_221024227.1">
    <property type="nucleotide sequence ID" value="NZ_JAIEZQ010000001.1"/>
</dbReference>